<name>I4VMT1_9GAMM</name>
<sequence>MLDNPQRFDDLLATLQASAASALVDTWTALPGVIVSFDPDTSLAQVQPAIKARITAPDGSTSTAARALLVDVPVCFPGGGGCTLTFPVTEGDECLLVFAARGIDAWLEYGGVQEAMPDHRHAMNDAFAFVGVRSKARKLAQPAASTTQLRSDDGATYVEINPDGQMVNVVAPGGINLNGVTIDAAGNVTSPATVTAVTDVLAGTVSLKTHTHSAVMSGGGTSGPPVP</sequence>
<protein>
    <submittedName>
        <fullName evidence="2">Putative bacteriophage protein</fullName>
    </submittedName>
</protein>
<feature type="domain" description="Phage protein Gp138 N-terminal" evidence="1">
    <location>
        <begin position="30"/>
        <end position="131"/>
    </location>
</feature>
<gene>
    <name evidence="2" type="ORF">UU9_12263</name>
</gene>
<dbReference type="Pfam" id="PF18946">
    <property type="entry name" value="Apex"/>
    <property type="match status" value="1"/>
</dbReference>
<dbReference type="AlphaFoldDB" id="I4VMT1"/>
<dbReference type="eggNOG" id="COG4540">
    <property type="taxonomic scope" value="Bacteria"/>
</dbReference>
<dbReference type="EMBL" id="AJXU01000051">
    <property type="protein sequence ID" value="EIL88522.1"/>
    <property type="molecule type" value="Genomic_DNA"/>
</dbReference>
<organism evidence="2 3">
    <name type="scientific">Rhodanobacter fulvus Jip2</name>
    <dbReference type="NCBI Taxonomy" id="1163408"/>
    <lineage>
        <taxon>Bacteria</taxon>
        <taxon>Pseudomonadati</taxon>
        <taxon>Pseudomonadota</taxon>
        <taxon>Gammaproteobacteria</taxon>
        <taxon>Lysobacterales</taxon>
        <taxon>Rhodanobacteraceae</taxon>
        <taxon>Rhodanobacter</taxon>
    </lineage>
</organism>
<dbReference type="InterPro" id="IPR044033">
    <property type="entry name" value="GpV-like_apex"/>
</dbReference>
<dbReference type="STRING" id="1163408.UU9_12263"/>
<dbReference type="Gene3D" id="2.40.50.230">
    <property type="entry name" value="Gp5 N-terminal domain"/>
    <property type="match status" value="1"/>
</dbReference>
<dbReference type="InterPro" id="IPR037026">
    <property type="entry name" value="Vgr_OB-fold_dom_sf"/>
</dbReference>
<dbReference type="Pfam" id="PF18352">
    <property type="entry name" value="Gp138_N"/>
    <property type="match status" value="1"/>
</dbReference>
<dbReference type="OrthoDB" id="1903830at2"/>
<dbReference type="Proteomes" id="UP000004210">
    <property type="component" value="Unassembled WGS sequence"/>
</dbReference>
<comment type="caution">
    <text evidence="2">The sequence shown here is derived from an EMBL/GenBank/DDBJ whole genome shotgun (WGS) entry which is preliminary data.</text>
</comment>
<accession>I4VMT1</accession>
<dbReference type="PATRIC" id="fig|1163408.3.peg.2502"/>
<proteinExistence type="predicted"/>
<evidence type="ECO:0000313" key="2">
    <source>
        <dbReference type="EMBL" id="EIL88522.1"/>
    </source>
</evidence>
<evidence type="ECO:0000259" key="1">
    <source>
        <dbReference type="Pfam" id="PF18352"/>
    </source>
</evidence>
<evidence type="ECO:0000313" key="3">
    <source>
        <dbReference type="Proteomes" id="UP000004210"/>
    </source>
</evidence>
<dbReference type="RefSeq" id="WP_007082082.1">
    <property type="nucleotide sequence ID" value="NZ_AJXU01000051.1"/>
</dbReference>
<dbReference type="InterPro" id="IPR041599">
    <property type="entry name" value="Gp138_N"/>
</dbReference>
<reference evidence="2 3" key="1">
    <citation type="journal article" date="2012" name="J. Bacteriol.">
        <title>Genome sequences for six rhodanobacter strains, isolated from soils and the terrestrial subsurface, with variable denitrification capabilities.</title>
        <authorList>
            <person name="Kostka J.E."/>
            <person name="Green S.J."/>
            <person name="Rishishwar L."/>
            <person name="Prakash O."/>
            <person name="Katz L.S."/>
            <person name="Marino-Ramirez L."/>
            <person name="Jordan I.K."/>
            <person name="Munk C."/>
            <person name="Ivanova N."/>
            <person name="Mikhailova N."/>
            <person name="Watson D.B."/>
            <person name="Brown S.D."/>
            <person name="Palumbo A.V."/>
            <person name="Brooks S.C."/>
        </authorList>
    </citation>
    <scope>NUCLEOTIDE SEQUENCE [LARGE SCALE GENOMIC DNA]</scope>
    <source>
        <strain evidence="3">Jip2T</strain>
    </source>
</reference>
<keyword evidence="3" id="KW-1185">Reference proteome</keyword>